<keyword evidence="7" id="KW-1185">Reference proteome</keyword>
<dbReference type="CDD" id="cd00096">
    <property type="entry name" value="Ig"/>
    <property type="match status" value="1"/>
</dbReference>
<evidence type="ECO:0000256" key="3">
    <source>
        <dbReference type="ARBA" id="ARBA00023136"/>
    </source>
</evidence>
<protein>
    <submittedName>
        <fullName evidence="6">SLAF8 protein</fullName>
    </submittedName>
</protein>
<dbReference type="InterPro" id="IPR013783">
    <property type="entry name" value="Ig-like_fold"/>
</dbReference>
<dbReference type="PROSITE" id="PS50835">
    <property type="entry name" value="IG_LIKE"/>
    <property type="match status" value="1"/>
</dbReference>
<evidence type="ECO:0000256" key="2">
    <source>
        <dbReference type="ARBA" id="ARBA00022729"/>
    </source>
</evidence>
<keyword evidence="4" id="KW-0325">Glycoprotein</keyword>
<dbReference type="InterPro" id="IPR015631">
    <property type="entry name" value="CD2/SLAM_rcpt"/>
</dbReference>
<sequence>MFFVFLGPGLSAAQLEIQQVNGIVGESFTFPVAIPNLTAEIEVHWRYGAADPHGFIARLQDGKIKTDFNERFNSRLQLNRSTGSLQINNLSTKDSGFYQVETVKDIYSKRLHLSVYTPVPEPAVKLVHAGRAQGNGSCTLLCFAGNASEGTTVSWMRDGKSLHTTELELSQDMQGGNFSYTCVASNRASNRTTTVTPSEYCDERKDNTGDCLRLPGFFSLNQKANH</sequence>
<dbReference type="PANTHER" id="PTHR12080">
    <property type="entry name" value="SIGNALING LYMPHOCYTIC ACTIVATION MOLECULE"/>
    <property type="match status" value="1"/>
</dbReference>
<dbReference type="Gene3D" id="2.60.40.10">
    <property type="entry name" value="Immunoglobulins"/>
    <property type="match status" value="2"/>
</dbReference>
<dbReference type="PANTHER" id="PTHR12080:SF55">
    <property type="entry name" value="LYMPHOCYTE FUNCTION-ASSOCIATED ANTIGEN 3"/>
    <property type="match status" value="1"/>
</dbReference>
<dbReference type="Pfam" id="PF07686">
    <property type="entry name" value="V-set"/>
    <property type="match status" value="1"/>
</dbReference>
<dbReference type="InterPro" id="IPR007110">
    <property type="entry name" value="Ig-like_dom"/>
</dbReference>
<dbReference type="InterPro" id="IPR003599">
    <property type="entry name" value="Ig_sub"/>
</dbReference>
<proteinExistence type="predicted"/>
<comment type="subcellular location">
    <subcellularLocation>
        <location evidence="1">Membrane</location>
    </subcellularLocation>
</comment>
<gene>
    <name evidence="6" type="primary">Slamf8</name>
    <name evidence="6" type="ORF">GTO93_0019892</name>
</gene>
<reference evidence="6" key="1">
    <citation type="journal article" date="2021" name="Cell">
        <title>Tracing the genetic footprints of vertebrate landing in non-teleost ray-finned fishes.</title>
        <authorList>
            <person name="Bi X."/>
            <person name="Wang K."/>
            <person name="Yang L."/>
            <person name="Pan H."/>
            <person name="Jiang H."/>
            <person name="Wei Q."/>
            <person name="Fang M."/>
            <person name="Yu H."/>
            <person name="Zhu C."/>
            <person name="Cai Y."/>
            <person name="He Y."/>
            <person name="Gan X."/>
            <person name="Zeng H."/>
            <person name="Yu D."/>
            <person name="Zhu Y."/>
            <person name="Jiang H."/>
            <person name="Qiu Q."/>
            <person name="Yang H."/>
            <person name="Zhang Y.E."/>
            <person name="Wang W."/>
            <person name="Zhu M."/>
            <person name="He S."/>
            <person name="Zhang G."/>
        </authorList>
    </citation>
    <scope>NUCLEOTIDE SEQUENCE</scope>
    <source>
        <strain evidence="6">Pddl_001</strain>
    </source>
</reference>
<evidence type="ECO:0000313" key="6">
    <source>
        <dbReference type="EMBL" id="MBN3287173.1"/>
    </source>
</evidence>
<dbReference type="InterPro" id="IPR013106">
    <property type="entry name" value="Ig_V-set"/>
</dbReference>
<evidence type="ECO:0000256" key="4">
    <source>
        <dbReference type="ARBA" id="ARBA00023180"/>
    </source>
</evidence>
<dbReference type="InterPro" id="IPR036179">
    <property type="entry name" value="Ig-like_dom_sf"/>
</dbReference>
<evidence type="ECO:0000256" key="1">
    <source>
        <dbReference type="ARBA" id="ARBA00004370"/>
    </source>
</evidence>
<evidence type="ECO:0000313" key="7">
    <source>
        <dbReference type="Proteomes" id="UP001166093"/>
    </source>
</evidence>
<feature type="non-terminal residue" evidence="6">
    <location>
        <position position="1"/>
    </location>
</feature>
<dbReference type="EMBL" id="JAAWVQ010163925">
    <property type="protein sequence ID" value="MBN3287173.1"/>
    <property type="molecule type" value="Genomic_DNA"/>
</dbReference>
<comment type="caution">
    <text evidence="6">The sequence shown here is derived from an EMBL/GenBank/DDBJ whole genome shotgun (WGS) entry which is preliminary data.</text>
</comment>
<evidence type="ECO:0000259" key="5">
    <source>
        <dbReference type="PROSITE" id="PS50835"/>
    </source>
</evidence>
<accession>A0ABS2YMQ6</accession>
<feature type="domain" description="Ig-like" evidence="5">
    <location>
        <begin position="122"/>
        <end position="196"/>
    </location>
</feature>
<dbReference type="Proteomes" id="UP001166093">
    <property type="component" value="Unassembled WGS sequence"/>
</dbReference>
<dbReference type="SMART" id="SM00409">
    <property type="entry name" value="IG"/>
    <property type="match status" value="1"/>
</dbReference>
<organism evidence="6 7">
    <name type="scientific">Polyodon spathula</name>
    <name type="common">North American paddlefish</name>
    <name type="synonym">Squalus spathula</name>
    <dbReference type="NCBI Taxonomy" id="7913"/>
    <lineage>
        <taxon>Eukaryota</taxon>
        <taxon>Metazoa</taxon>
        <taxon>Chordata</taxon>
        <taxon>Craniata</taxon>
        <taxon>Vertebrata</taxon>
        <taxon>Euteleostomi</taxon>
        <taxon>Actinopterygii</taxon>
        <taxon>Chondrostei</taxon>
        <taxon>Acipenseriformes</taxon>
        <taxon>Polyodontidae</taxon>
        <taxon>Polyodon</taxon>
    </lineage>
</organism>
<keyword evidence="3" id="KW-0472">Membrane</keyword>
<dbReference type="SUPFAM" id="SSF48726">
    <property type="entry name" value="Immunoglobulin"/>
    <property type="match status" value="2"/>
</dbReference>
<feature type="non-terminal residue" evidence="6">
    <location>
        <position position="226"/>
    </location>
</feature>
<keyword evidence="2" id="KW-0732">Signal</keyword>
<name>A0ABS2YMQ6_POLSP</name>